<dbReference type="HOGENOM" id="CLU_2655710_0_0_1"/>
<organism evidence="1">
    <name type="scientific">Rhizophagus irregularis (strain DAOM 181602 / DAOM 197198 / MUCL 43194)</name>
    <name type="common">Arbuscular mycorrhizal fungus</name>
    <name type="synonym">Glomus intraradices</name>
    <dbReference type="NCBI Taxonomy" id="747089"/>
    <lineage>
        <taxon>Eukaryota</taxon>
        <taxon>Fungi</taxon>
        <taxon>Fungi incertae sedis</taxon>
        <taxon>Mucoromycota</taxon>
        <taxon>Glomeromycotina</taxon>
        <taxon>Glomeromycetes</taxon>
        <taxon>Glomerales</taxon>
        <taxon>Glomeraceae</taxon>
        <taxon>Rhizophagus</taxon>
    </lineage>
</organism>
<dbReference type="AlphaFoldDB" id="U9U8S3"/>
<accession>U9U8S3</accession>
<sequence length="76" mass="8704">MYEQVPLPLCPPEMYLFLSNYTLRPLSKDMHISFERSSTSDNNVILSMKIFIIPPQSNLSIEGVSHYLDGSECLHD</sequence>
<evidence type="ECO:0000313" key="1">
    <source>
        <dbReference type="EMBL" id="ESA16790.1"/>
    </source>
</evidence>
<gene>
    <name evidence="1" type="ORF">GLOINDRAFT_22451</name>
</gene>
<name>U9U8S3_RHIID</name>
<protein>
    <submittedName>
        <fullName evidence="1">Uncharacterized protein</fullName>
    </submittedName>
</protein>
<dbReference type="EMBL" id="KI280748">
    <property type="protein sequence ID" value="ESA16790.1"/>
    <property type="molecule type" value="Genomic_DNA"/>
</dbReference>
<proteinExistence type="predicted"/>
<reference evidence="1" key="1">
    <citation type="submission" date="2013-07" db="EMBL/GenBank/DDBJ databases">
        <title>The genome of an arbuscular mycorrhizal fungus provides insights into the evolution of the oldest plant symbiosis.</title>
        <authorList>
            <consortium name="DOE Joint Genome Institute"/>
            <person name="Tisserant E."/>
            <person name="Malbreil M."/>
            <person name="Kuo A."/>
            <person name="Kohler A."/>
            <person name="Symeonidi A."/>
            <person name="Balestrini R."/>
            <person name="Charron P."/>
            <person name="Duensing N."/>
            <person name="Frei-dit-Frey N."/>
            <person name="Gianinazzi-Pearson V."/>
            <person name="Gilbert B."/>
            <person name="Handa Y."/>
            <person name="Hijri M."/>
            <person name="Kaul R."/>
            <person name="Kawaguchi M."/>
            <person name="Krajinski F."/>
            <person name="Lammers P."/>
            <person name="Lapierre D."/>
            <person name="Masclaux F.G."/>
            <person name="Murat C."/>
            <person name="Morin E."/>
            <person name="Ndikumana S."/>
            <person name="Pagni M."/>
            <person name="Petitpierre D."/>
            <person name="Requena N."/>
            <person name="Rosikiewicz P."/>
            <person name="Riley R."/>
            <person name="Saito K."/>
            <person name="San Clemente H."/>
            <person name="Shapiro H."/>
            <person name="van Tuinen D."/>
            <person name="Becard G."/>
            <person name="Bonfante P."/>
            <person name="Paszkowski U."/>
            <person name="Shachar-Hill Y."/>
            <person name="Young J.P."/>
            <person name="Sanders I.R."/>
            <person name="Henrissat B."/>
            <person name="Rensing S.A."/>
            <person name="Grigoriev I.V."/>
            <person name="Corradi N."/>
            <person name="Roux C."/>
            <person name="Martin F."/>
        </authorList>
    </citation>
    <scope>NUCLEOTIDE SEQUENCE</scope>
    <source>
        <strain evidence="1">DAOM 197198</strain>
    </source>
</reference>